<evidence type="ECO:0000256" key="1">
    <source>
        <dbReference type="ARBA" id="ARBA00004377"/>
    </source>
</evidence>
<evidence type="ECO:0000256" key="4">
    <source>
        <dbReference type="ARBA" id="ARBA00022475"/>
    </source>
</evidence>
<keyword evidence="7 15" id="KW-0375">Hydrogen ion transport</keyword>
<evidence type="ECO:0000256" key="2">
    <source>
        <dbReference type="ARBA" id="ARBA00005513"/>
    </source>
</evidence>
<dbReference type="Pfam" id="PF00430">
    <property type="entry name" value="ATP-synt_B"/>
    <property type="match status" value="1"/>
</dbReference>
<feature type="coiled-coil region" evidence="17">
    <location>
        <begin position="30"/>
        <end position="100"/>
    </location>
</feature>
<protein>
    <recommendedName>
        <fullName evidence="15">ATP synthase subunit b</fullName>
    </recommendedName>
    <alternativeName>
        <fullName evidence="15">ATP synthase F(0) sector subunit b</fullName>
    </alternativeName>
    <alternativeName>
        <fullName evidence="15">ATPase subunit I</fullName>
    </alternativeName>
    <alternativeName>
        <fullName evidence="15">F-type ATPase subunit b</fullName>
        <shortName evidence="15">F-ATPase subunit b</shortName>
    </alternativeName>
</protein>
<evidence type="ECO:0000256" key="13">
    <source>
        <dbReference type="ARBA" id="ARBA00025614"/>
    </source>
</evidence>
<evidence type="ECO:0000256" key="7">
    <source>
        <dbReference type="ARBA" id="ARBA00022781"/>
    </source>
</evidence>
<keyword evidence="9 15" id="KW-0406">Ion transport</keyword>
<dbReference type="InterPro" id="IPR050059">
    <property type="entry name" value="ATP_synthase_B_chain"/>
</dbReference>
<evidence type="ECO:0000256" key="14">
    <source>
        <dbReference type="ARBA" id="ARBA00025830"/>
    </source>
</evidence>
<evidence type="ECO:0000256" key="17">
    <source>
        <dbReference type="SAM" id="Coils"/>
    </source>
</evidence>
<keyword evidence="11 15" id="KW-0066">ATP synthesis</keyword>
<keyword evidence="5 15" id="KW-0138">CF(0)</keyword>
<evidence type="ECO:0000256" key="12">
    <source>
        <dbReference type="ARBA" id="ARBA00025198"/>
    </source>
</evidence>
<evidence type="ECO:0000256" key="9">
    <source>
        <dbReference type="ARBA" id="ARBA00023065"/>
    </source>
</evidence>
<feature type="transmembrane region" description="Helical" evidence="15">
    <location>
        <begin position="6"/>
        <end position="29"/>
    </location>
</feature>
<sequence length="162" mass="17894">MLLEAEFWVAVAFVIFIAIAWKVGGLSAMTKGLDNRANRIRHELDEAKRLREEAAAVLADYKRRQVEAEKEAQAIVASAREEAQRAADEGQRKLNEFLARRTKAADTKIAQAEAQAEAQVRAAAAEAAVRVSETILRERLQGDAAQGLIRSSLGEIRTRLRA</sequence>
<proteinExistence type="inferred from homology"/>
<evidence type="ECO:0000256" key="16">
    <source>
        <dbReference type="RuleBase" id="RU003848"/>
    </source>
</evidence>
<keyword evidence="10 15" id="KW-0472">Membrane</keyword>
<evidence type="ECO:0000256" key="3">
    <source>
        <dbReference type="ARBA" id="ARBA00022448"/>
    </source>
</evidence>
<evidence type="ECO:0000313" key="19">
    <source>
        <dbReference type="Proteomes" id="UP001236369"/>
    </source>
</evidence>
<dbReference type="CDD" id="cd06503">
    <property type="entry name" value="ATP-synt_Fo_b"/>
    <property type="match status" value="1"/>
</dbReference>
<keyword evidence="19" id="KW-1185">Reference proteome</keyword>
<evidence type="ECO:0000256" key="15">
    <source>
        <dbReference type="HAMAP-Rule" id="MF_01398"/>
    </source>
</evidence>
<gene>
    <name evidence="15" type="primary">atpF</name>
    <name evidence="18" type="ORF">QO016_003620</name>
</gene>
<reference evidence="18 19" key="1">
    <citation type="submission" date="2023-07" db="EMBL/GenBank/DDBJ databases">
        <title>Genomic Encyclopedia of Type Strains, Phase IV (KMG-IV): sequencing the most valuable type-strain genomes for metagenomic binning, comparative biology and taxonomic classification.</title>
        <authorList>
            <person name="Goeker M."/>
        </authorList>
    </citation>
    <scope>NUCLEOTIDE SEQUENCE [LARGE SCALE GENOMIC DNA]</scope>
    <source>
        <strain evidence="18 19">DSM 19562</strain>
    </source>
</reference>
<dbReference type="InterPro" id="IPR002146">
    <property type="entry name" value="ATP_synth_b/b'su_bac/chlpt"/>
</dbReference>
<name>A0ABU0HP63_9HYPH</name>
<keyword evidence="8 15" id="KW-1133">Transmembrane helix</keyword>
<evidence type="ECO:0000256" key="8">
    <source>
        <dbReference type="ARBA" id="ARBA00022989"/>
    </source>
</evidence>
<keyword evidence="6 15" id="KW-0812">Transmembrane</keyword>
<evidence type="ECO:0000256" key="10">
    <source>
        <dbReference type="ARBA" id="ARBA00023136"/>
    </source>
</evidence>
<keyword evidence="17" id="KW-0175">Coiled coil</keyword>
<dbReference type="EMBL" id="JAUSVV010000009">
    <property type="protein sequence ID" value="MDQ0444112.1"/>
    <property type="molecule type" value="Genomic_DNA"/>
</dbReference>
<comment type="subcellular location">
    <subcellularLocation>
        <location evidence="1">Cell inner membrane</location>
        <topology evidence="1">Single-pass membrane protein</topology>
    </subcellularLocation>
    <subcellularLocation>
        <location evidence="15">Cell membrane</location>
        <topology evidence="15">Single-pass membrane protein</topology>
    </subcellularLocation>
</comment>
<keyword evidence="4 15" id="KW-1003">Cell membrane</keyword>
<comment type="function">
    <text evidence="13">Component of the F(0) channel, it forms part of the peripheral stalk, linking F(1) to F(0). The b'-subunit is a diverged and duplicated form of b found in plants and photosynthetic bacteria.</text>
</comment>
<evidence type="ECO:0000256" key="11">
    <source>
        <dbReference type="ARBA" id="ARBA00023310"/>
    </source>
</evidence>
<keyword evidence="3 15" id="KW-0813">Transport</keyword>
<evidence type="ECO:0000256" key="6">
    <source>
        <dbReference type="ARBA" id="ARBA00022692"/>
    </source>
</evidence>
<comment type="similarity">
    <text evidence="2 15 16">Belongs to the ATPase B chain family.</text>
</comment>
<comment type="subunit">
    <text evidence="14 15">F-type ATPases have 2 components, F(1) - the catalytic core - and F(0) - the membrane proton channel. F(1) has five subunits: alpha(3), beta(3), gamma(1), delta(1), epsilon(1). F(0) has three main subunits: a(1), b(2) and c(10-14). The alpha and beta chains form an alternating ring which encloses part of the gamma chain. F(1) is attached to F(0) by a central stalk formed by the gamma and epsilon chains, while a peripheral stalk is formed by the delta and b chains.</text>
</comment>
<evidence type="ECO:0000313" key="18">
    <source>
        <dbReference type="EMBL" id="MDQ0444112.1"/>
    </source>
</evidence>
<comment type="function">
    <text evidence="12 15">F(1)F(0) ATP synthase produces ATP from ADP in the presence of a proton or sodium gradient. F-type ATPases consist of two structural domains, F(1) containing the extramembraneous catalytic core and F(0) containing the membrane proton channel, linked together by a central stalk and a peripheral stalk. During catalysis, ATP synthesis in the catalytic domain of F(1) is coupled via a rotary mechanism of the central stalk subunits to proton translocation.</text>
</comment>
<accession>A0ABU0HP63</accession>
<evidence type="ECO:0000256" key="5">
    <source>
        <dbReference type="ARBA" id="ARBA00022547"/>
    </source>
</evidence>
<dbReference type="PANTHER" id="PTHR33445:SF1">
    <property type="entry name" value="ATP SYNTHASE SUBUNIT B"/>
    <property type="match status" value="1"/>
</dbReference>
<dbReference type="PANTHER" id="PTHR33445">
    <property type="entry name" value="ATP SYNTHASE SUBUNIT B', CHLOROPLASTIC"/>
    <property type="match status" value="1"/>
</dbReference>
<dbReference type="Proteomes" id="UP001236369">
    <property type="component" value="Unassembled WGS sequence"/>
</dbReference>
<organism evidence="18 19">
    <name type="scientific">Methylobacterium persicinum</name>
    <dbReference type="NCBI Taxonomy" id="374426"/>
    <lineage>
        <taxon>Bacteria</taxon>
        <taxon>Pseudomonadati</taxon>
        <taxon>Pseudomonadota</taxon>
        <taxon>Alphaproteobacteria</taxon>
        <taxon>Hyphomicrobiales</taxon>
        <taxon>Methylobacteriaceae</taxon>
        <taxon>Methylobacterium</taxon>
    </lineage>
</organism>
<dbReference type="HAMAP" id="MF_01398">
    <property type="entry name" value="ATP_synth_b_bprime"/>
    <property type="match status" value="1"/>
</dbReference>
<comment type="caution">
    <text evidence="18">The sequence shown here is derived from an EMBL/GenBank/DDBJ whole genome shotgun (WGS) entry which is preliminary data.</text>
</comment>